<name>A0ABW0D8J8_STRFI</name>
<accession>A0ABW0D8J8</accession>
<gene>
    <name evidence="2" type="ORF">ACFPN6_14435</name>
</gene>
<dbReference type="Pfam" id="PF03479">
    <property type="entry name" value="PCC"/>
    <property type="match status" value="1"/>
</dbReference>
<dbReference type="SUPFAM" id="SSF117856">
    <property type="entry name" value="AF0104/ALDC/Ptd012-like"/>
    <property type="match status" value="1"/>
</dbReference>
<dbReference type="CDD" id="cd11378">
    <property type="entry name" value="DUF296"/>
    <property type="match status" value="1"/>
</dbReference>
<evidence type="ECO:0000259" key="1">
    <source>
        <dbReference type="PROSITE" id="PS51742"/>
    </source>
</evidence>
<dbReference type="RefSeq" id="WP_309063280.1">
    <property type="nucleotide sequence ID" value="NZ_BAAASS010000005.1"/>
</dbReference>
<sequence length="150" mass="16204">MKWQQVQDSPAAVYVVVLDPGEEAFTRITEFAHDRALGASQVTAVGAFSEATVGWFDREAGDYRRIPVGEQCEVLSLLGDIAVGEEGPTPHLHAVLGLSDGTTRGGHLLEGTVWPTLEVIVRDSPAELEKTYRPDLGLALIDPARGQGRR</sequence>
<dbReference type="Gene3D" id="3.30.1330.80">
    <property type="entry name" value="Hypothetical protein, similar to alpha- acetolactate decarboxylase, domain 2"/>
    <property type="match status" value="1"/>
</dbReference>
<dbReference type="InterPro" id="IPR005175">
    <property type="entry name" value="PPC_dom"/>
</dbReference>
<proteinExistence type="predicted"/>
<organism evidence="2 3">
    <name type="scientific">Streptomyces fimbriatus</name>
    <dbReference type="NCBI Taxonomy" id="68197"/>
    <lineage>
        <taxon>Bacteria</taxon>
        <taxon>Bacillati</taxon>
        <taxon>Actinomycetota</taxon>
        <taxon>Actinomycetes</taxon>
        <taxon>Kitasatosporales</taxon>
        <taxon>Streptomycetaceae</taxon>
        <taxon>Streptomyces</taxon>
    </lineage>
</organism>
<dbReference type="PANTHER" id="PTHR34988">
    <property type="entry name" value="PROTEIN, PUTATIVE-RELATED"/>
    <property type="match status" value="1"/>
</dbReference>
<reference evidence="3" key="1">
    <citation type="journal article" date="2019" name="Int. J. Syst. Evol. Microbiol.">
        <title>The Global Catalogue of Microorganisms (GCM) 10K type strain sequencing project: providing services to taxonomists for standard genome sequencing and annotation.</title>
        <authorList>
            <consortium name="The Broad Institute Genomics Platform"/>
            <consortium name="The Broad Institute Genome Sequencing Center for Infectious Disease"/>
            <person name="Wu L."/>
            <person name="Ma J."/>
        </authorList>
    </citation>
    <scope>NUCLEOTIDE SEQUENCE [LARGE SCALE GENOMIC DNA]</scope>
    <source>
        <strain evidence="3">CCM 8479</strain>
    </source>
</reference>
<dbReference type="EMBL" id="JBHSKL010000015">
    <property type="protein sequence ID" value="MFC5225776.1"/>
    <property type="molecule type" value="Genomic_DNA"/>
</dbReference>
<keyword evidence="2" id="KW-0238">DNA-binding</keyword>
<dbReference type="PROSITE" id="PS51742">
    <property type="entry name" value="PPC"/>
    <property type="match status" value="1"/>
</dbReference>
<evidence type="ECO:0000313" key="2">
    <source>
        <dbReference type="EMBL" id="MFC5225776.1"/>
    </source>
</evidence>
<dbReference type="InterPro" id="IPR025707">
    <property type="entry name" value="DNA_bp_PD1"/>
</dbReference>
<keyword evidence="3" id="KW-1185">Reference proteome</keyword>
<protein>
    <submittedName>
        <fullName evidence="2">DNA-binding protein</fullName>
    </submittedName>
</protein>
<dbReference type="GO" id="GO:0003677">
    <property type="term" value="F:DNA binding"/>
    <property type="evidence" value="ECO:0007669"/>
    <property type="project" value="UniProtKB-KW"/>
</dbReference>
<feature type="domain" description="PPC" evidence="1">
    <location>
        <begin position="8"/>
        <end position="144"/>
    </location>
</feature>
<dbReference type="PIRSF" id="PIRSF016702">
    <property type="entry name" value="DNA_bp_PD1"/>
    <property type="match status" value="1"/>
</dbReference>
<dbReference type="PANTHER" id="PTHR34988:SF1">
    <property type="entry name" value="DNA-BINDING PROTEIN"/>
    <property type="match status" value="1"/>
</dbReference>
<evidence type="ECO:0000313" key="3">
    <source>
        <dbReference type="Proteomes" id="UP001596156"/>
    </source>
</evidence>
<dbReference type="Proteomes" id="UP001596156">
    <property type="component" value="Unassembled WGS sequence"/>
</dbReference>
<comment type="caution">
    <text evidence="2">The sequence shown here is derived from an EMBL/GenBank/DDBJ whole genome shotgun (WGS) entry which is preliminary data.</text>
</comment>